<evidence type="ECO:0000313" key="2">
    <source>
        <dbReference type="EMBL" id="EEF49503.1"/>
    </source>
</evidence>
<dbReference type="Proteomes" id="UP000008311">
    <property type="component" value="Unassembled WGS sequence"/>
</dbReference>
<sequence length="106" mass="12033">MDYLAAWETKTVPKVIIAGIFVTVITAIVLWWAIYTGVRLATEPKKDGKYHLLTTSIGVVTIIFGLIYFIIGLGIIAELGLDLSDQLQQKDNKWNWHPSRLKRLFC</sequence>
<keyword evidence="1" id="KW-1133">Transmembrane helix</keyword>
<feature type="transmembrane region" description="Helical" evidence="1">
    <location>
        <begin position="50"/>
        <end position="77"/>
    </location>
</feature>
<organism evidence="2 3">
    <name type="scientific">Ricinus communis</name>
    <name type="common">Castor bean</name>
    <dbReference type="NCBI Taxonomy" id="3988"/>
    <lineage>
        <taxon>Eukaryota</taxon>
        <taxon>Viridiplantae</taxon>
        <taxon>Streptophyta</taxon>
        <taxon>Embryophyta</taxon>
        <taxon>Tracheophyta</taxon>
        <taxon>Spermatophyta</taxon>
        <taxon>Magnoliopsida</taxon>
        <taxon>eudicotyledons</taxon>
        <taxon>Gunneridae</taxon>
        <taxon>Pentapetalae</taxon>
        <taxon>rosids</taxon>
        <taxon>fabids</taxon>
        <taxon>Malpighiales</taxon>
        <taxon>Euphorbiaceae</taxon>
        <taxon>Acalyphoideae</taxon>
        <taxon>Acalypheae</taxon>
        <taxon>Ricinus</taxon>
    </lineage>
</organism>
<evidence type="ECO:0000256" key="1">
    <source>
        <dbReference type="SAM" id="Phobius"/>
    </source>
</evidence>
<dbReference type="InParanoid" id="B9RHE1"/>
<proteinExistence type="predicted"/>
<dbReference type="AlphaFoldDB" id="B9RHE1"/>
<dbReference type="eggNOG" id="ENOG502S9XF">
    <property type="taxonomic scope" value="Eukaryota"/>
</dbReference>
<keyword evidence="1" id="KW-0472">Membrane</keyword>
<gene>
    <name evidence="2" type="ORF">RCOM_1450690</name>
</gene>
<dbReference type="EMBL" id="EQ973778">
    <property type="protein sequence ID" value="EEF49503.1"/>
    <property type="molecule type" value="Genomic_DNA"/>
</dbReference>
<evidence type="ECO:0000313" key="3">
    <source>
        <dbReference type="Proteomes" id="UP000008311"/>
    </source>
</evidence>
<accession>B9RHE1</accession>
<reference evidence="3" key="1">
    <citation type="journal article" date="2010" name="Nat. Biotechnol.">
        <title>Draft genome sequence of the oilseed species Ricinus communis.</title>
        <authorList>
            <person name="Chan A.P."/>
            <person name="Crabtree J."/>
            <person name="Zhao Q."/>
            <person name="Lorenzi H."/>
            <person name="Orvis J."/>
            <person name="Puiu D."/>
            <person name="Melake-Berhan A."/>
            <person name="Jones K.M."/>
            <person name="Redman J."/>
            <person name="Chen G."/>
            <person name="Cahoon E.B."/>
            <person name="Gedil M."/>
            <person name="Stanke M."/>
            <person name="Haas B.J."/>
            <person name="Wortman J.R."/>
            <person name="Fraser-Liggett C.M."/>
            <person name="Ravel J."/>
            <person name="Rabinowicz P.D."/>
        </authorList>
    </citation>
    <scope>NUCLEOTIDE SEQUENCE [LARGE SCALE GENOMIC DNA]</scope>
    <source>
        <strain evidence="3">cv. Hale</strain>
    </source>
</reference>
<name>B9RHE1_RICCO</name>
<dbReference type="STRING" id="3988.B9RHE1"/>
<protein>
    <submittedName>
        <fullName evidence="2">Uncharacterized protein</fullName>
    </submittedName>
</protein>
<keyword evidence="3" id="KW-1185">Reference proteome</keyword>
<feature type="transmembrane region" description="Helical" evidence="1">
    <location>
        <begin position="15"/>
        <end position="38"/>
    </location>
</feature>
<keyword evidence="1" id="KW-0812">Transmembrane</keyword>